<evidence type="ECO:0000256" key="3">
    <source>
        <dbReference type="ARBA" id="ARBA00022448"/>
    </source>
</evidence>
<keyword evidence="8 9" id="KW-0472">Membrane</keyword>
<keyword evidence="4" id="KW-0050">Antiport</keyword>
<comment type="similarity">
    <text evidence="2">Belongs to the monovalent cation:proton antiporter 2 (CPA2) transporter (TC 2.A.37) family.</text>
</comment>
<dbReference type="PANTHER" id="PTHR42751:SF1">
    <property type="entry name" value="CATION_PROTON ANTIPORTER YBAL-RELATED"/>
    <property type="match status" value="1"/>
</dbReference>
<dbReference type="GO" id="GO:0016020">
    <property type="term" value="C:membrane"/>
    <property type="evidence" value="ECO:0007669"/>
    <property type="project" value="UniProtKB-SubCell"/>
</dbReference>
<evidence type="ECO:0000313" key="11">
    <source>
        <dbReference type="EMBL" id="NMU82881.1"/>
    </source>
</evidence>
<dbReference type="Proteomes" id="UP000518904">
    <property type="component" value="Unassembled WGS sequence"/>
</dbReference>
<evidence type="ECO:0000259" key="10">
    <source>
        <dbReference type="Pfam" id="PF00999"/>
    </source>
</evidence>
<keyword evidence="6 9" id="KW-1133">Transmembrane helix</keyword>
<evidence type="ECO:0000313" key="12">
    <source>
        <dbReference type="Proteomes" id="UP000518904"/>
    </source>
</evidence>
<dbReference type="InterPro" id="IPR006153">
    <property type="entry name" value="Cation/H_exchanger_TM"/>
</dbReference>
<comment type="caution">
    <text evidence="11">The sequence shown here is derived from an EMBL/GenBank/DDBJ whole genome shotgun (WGS) entry which is preliminary data.</text>
</comment>
<keyword evidence="7" id="KW-0406">Ion transport</keyword>
<dbReference type="Gene3D" id="1.20.1530.20">
    <property type="match status" value="1"/>
</dbReference>
<gene>
    <name evidence="11" type="ORF">HKB16_08295</name>
</gene>
<dbReference type="AlphaFoldDB" id="A0A7Y0XBL5"/>
<dbReference type="PANTHER" id="PTHR42751">
    <property type="entry name" value="SODIUM/HYDROGEN EXCHANGER FAMILY/TRKA DOMAIN PROTEIN"/>
    <property type="match status" value="1"/>
</dbReference>
<protein>
    <submittedName>
        <fullName evidence="11">Potassium transporter Kef</fullName>
    </submittedName>
</protein>
<name>A0A7Y0XBL5_VIBPH</name>
<keyword evidence="5 9" id="KW-0812">Transmembrane</keyword>
<feature type="domain" description="Cation/H+ exchanger transmembrane" evidence="10">
    <location>
        <begin position="7"/>
        <end position="71"/>
    </location>
</feature>
<dbReference type="GO" id="GO:0015297">
    <property type="term" value="F:antiporter activity"/>
    <property type="evidence" value="ECO:0007669"/>
    <property type="project" value="UniProtKB-KW"/>
</dbReference>
<comment type="subcellular location">
    <subcellularLocation>
        <location evidence="1">Membrane</location>
        <topology evidence="1">Multi-pass membrane protein</topology>
    </subcellularLocation>
</comment>
<dbReference type="EMBL" id="JABCLB010001068">
    <property type="protein sequence ID" value="NMU82881.1"/>
    <property type="molecule type" value="Genomic_DNA"/>
</dbReference>
<dbReference type="InterPro" id="IPR038770">
    <property type="entry name" value="Na+/solute_symporter_sf"/>
</dbReference>
<reference evidence="11 12" key="1">
    <citation type="submission" date="2020-04" db="EMBL/GenBank/DDBJ databases">
        <title>Whole-genome sequencing of Vibrio spp. from China reveals different genetic environments of blaCTX-M-14 among diverse lineages.</title>
        <authorList>
            <person name="Zheng Z."/>
            <person name="Ye L."/>
            <person name="Chen S."/>
        </authorList>
    </citation>
    <scope>NUCLEOTIDE SEQUENCE [LARGE SCALE GENOMIC DNA]</scope>
    <source>
        <strain evidence="11 12">Vb0551</strain>
    </source>
</reference>
<evidence type="ECO:0000256" key="8">
    <source>
        <dbReference type="ARBA" id="ARBA00023136"/>
    </source>
</evidence>
<evidence type="ECO:0000256" key="1">
    <source>
        <dbReference type="ARBA" id="ARBA00004141"/>
    </source>
</evidence>
<keyword evidence="3" id="KW-0813">Transport</keyword>
<sequence length="78" mass="8235">MEIILITAAFLAGFIALKCSLPPLVGFLLAGFGLHAFGYQSNDVIVTLADLGVTLLLFTIGLKLDVKTLLSKEIWGGA</sequence>
<accession>A0A7Y0XBL5</accession>
<feature type="transmembrane region" description="Helical" evidence="9">
    <location>
        <begin position="44"/>
        <end position="62"/>
    </location>
</feature>
<dbReference type="Pfam" id="PF00999">
    <property type="entry name" value="Na_H_Exchanger"/>
    <property type="match status" value="1"/>
</dbReference>
<evidence type="ECO:0000256" key="5">
    <source>
        <dbReference type="ARBA" id="ARBA00022692"/>
    </source>
</evidence>
<evidence type="ECO:0000256" key="6">
    <source>
        <dbReference type="ARBA" id="ARBA00022989"/>
    </source>
</evidence>
<evidence type="ECO:0000256" key="7">
    <source>
        <dbReference type="ARBA" id="ARBA00023065"/>
    </source>
</evidence>
<evidence type="ECO:0000256" key="2">
    <source>
        <dbReference type="ARBA" id="ARBA00005551"/>
    </source>
</evidence>
<feature type="non-terminal residue" evidence="11">
    <location>
        <position position="78"/>
    </location>
</feature>
<proteinExistence type="inferred from homology"/>
<evidence type="ECO:0000256" key="4">
    <source>
        <dbReference type="ARBA" id="ARBA00022449"/>
    </source>
</evidence>
<organism evidence="11 12">
    <name type="scientific">Vibrio parahaemolyticus</name>
    <dbReference type="NCBI Taxonomy" id="670"/>
    <lineage>
        <taxon>Bacteria</taxon>
        <taxon>Pseudomonadati</taxon>
        <taxon>Pseudomonadota</taxon>
        <taxon>Gammaproteobacteria</taxon>
        <taxon>Vibrionales</taxon>
        <taxon>Vibrionaceae</taxon>
        <taxon>Vibrio</taxon>
    </lineage>
</organism>
<dbReference type="GO" id="GO:1902600">
    <property type="term" value="P:proton transmembrane transport"/>
    <property type="evidence" value="ECO:0007669"/>
    <property type="project" value="InterPro"/>
</dbReference>
<evidence type="ECO:0000256" key="9">
    <source>
        <dbReference type="SAM" id="Phobius"/>
    </source>
</evidence>